<dbReference type="Pfam" id="PF00563">
    <property type="entry name" value="EAL"/>
    <property type="match status" value="1"/>
</dbReference>
<dbReference type="Pfam" id="PF00990">
    <property type="entry name" value="GGDEF"/>
    <property type="match status" value="1"/>
</dbReference>
<dbReference type="PANTHER" id="PTHR44757:SF2">
    <property type="entry name" value="BIOFILM ARCHITECTURE MAINTENANCE PROTEIN MBAA"/>
    <property type="match status" value="1"/>
</dbReference>
<dbReference type="SUPFAM" id="SSF141868">
    <property type="entry name" value="EAL domain-like"/>
    <property type="match status" value="1"/>
</dbReference>
<dbReference type="NCBIfam" id="TIGR00254">
    <property type="entry name" value="GGDEF"/>
    <property type="match status" value="1"/>
</dbReference>
<dbReference type="Gene3D" id="3.20.20.450">
    <property type="entry name" value="EAL domain"/>
    <property type="match status" value="1"/>
</dbReference>
<gene>
    <name evidence="3" type="ORF">FLP30_05040</name>
</gene>
<dbReference type="PROSITE" id="PS50883">
    <property type="entry name" value="EAL"/>
    <property type="match status" value="1"/>
</dbReference>
<dbReference type="CDD" id="cd01948">
    <property type="entry name" value="EAL"/>
    <property type="match status" value="1"/>
</dbReference>
<dbReference type="SUPFAM" id="SSF55073">
    <property type="entry name" value="Nucleotide cyclase"/>
    <property type="match status" value="1"/>
</dbReference>
<dbReference type="InterPro" id="IPR052155">
    <property type="entry name" value="Biofilm_reg_signaling"/>
</dbReference>
<reference evidence="3 4" key="1">
    <citation type="submission" date="2019-09" db="EMBL/GenBank/DDBJ databases">
        <title>Genome sequencing of strain KACC 21233.</title>
        <authorList>
            <person name="Heo J."/>
            <person name="Kim S.-J."/>
            <person name="Kim J.-S."/>
            <person name="Hong S.-B."/>
            <person name="Kwon S.-W."/>
        </authorList>
    </citation>
    <scope>NUCLEOTIDE SEQUENCE [LARGE SCALE GENOMIC DNA]</scope>
    <source>
        <strain evidence="3 4">KACC 21233</strain>
    </source>
</reference>
<dbReference type="AlphaFoldDB" id="A0A5C1YPP5"/>
<name>A0A5C1YPP5_9PROT</name>
<dbReference type="InterPro" id="IPR000160">
    <property type="entry name" value="GGDEF_dom"/>
</dbReference>
<evidence type="ECO:0000313" key="4">
    <source>
        <dbReference type="Proteomes" id="UP000324536"/>
    </source>
</evidence>
<dbReference type="InterPro" id="IPR029787">
    <property type="entry name" value="Nucleotide_cyclase"/>
</dbReference>
<evidence type="ECO:0000313" key="3">
    <source>
        <dbReference type="EMBL" id="QEO17179.1"/>
    </source>
</evidence>
<dbReference type="PANTHER" id="PTHR44757">
    <property type="entry name" value="DIGUANYLATE CYCLASE DGCP"/>
    <property type="match status" value="1"/>
</dbReference>
<feature type="domain" description="GGDEF" evidence="2">
    <location>
        <begin position="186"/>
        <end position="320"/>
    </location>
</feature>
<dbReference type="Gene3D" id="3.30.70.270">
    <property type="match status" value="1"/>
</dbReference>
<dbReference type="KEGG" id="acek:FLP30_05040"/>
<dbReference type="InterPro" id="IPR035919">
    <property type="entry name" value="EAL_sf"/>
</dbReference>
<dbReference type="InterPro" id="IPR043128">
    <property type="entry name" value="Rev_trsase/Diguanyl_cyclase"/>
</dbReference>
<dbReference type="PROSITE" id="PS50887">
    <property type="entry name" value="GGDEF"/>
    <property type="match status" value="1"/>
</dbReference>
<sequence length="592" mass="64606">MSAMNIPGSYYLGAANGVADNAAPQRPDVGLFRRMLDQVPVGVMMVDPVTFLITYVNDTAATIFRTLQALLPVGGEGLIGCSIDIFNDVLPYQRELITNPANLPYSTRLRLGEEVLDLSISCVTGQDGTYVGPMLTWSRVTAQVRAEESMTRLARYDILTGLRNRPTFFGELATDLARPRPPGTPPADGLFLVDLDGFKHVNDSYGHTAGDTILGMVAHKLEVISREQGGCVGRMGGDEFALFIPECTPCQAEHTARSIIRAMQEPLTLPEWGRHQIGVSVGIALSPDHGADPTTLLAHAHMALHDVKQGGKGSYRVFVPQMKHKHQRRASLEGLLREAMPHKRDMFVFYQPIVDLTTRRVVAREALIRWHHPERGWISPGDFIPVAEEAGLIQELDAFVFATACREAANWQDGAIVATNVSAACLGLVRLPDLVQAELARTGLPPARLNIEVTETALLRHEADSVRDLQTLHEIGVGICLDDFGTGFSSLSHLRSFPFDKIKIDGSFVQDGDERDDCAAIVRTLAQLGRTLGVETVAEGVETQAQYERVKADGCTLGQGYFFGRPAPSSADMVRVGEIMEAMQKQAASKKS</sequence>
<dbReference type="InterPro" id="IPR001633">
    <property type="entry name" value="EAL_dom"/>
</dbReference>
<dbReference type="CDD" id="cd01949">
    <property type="entry name" value="GGDEF"/>
    <property type="match status" value="1"/>
</dbReference>
<dbReference type="Gene3D" id="3.30.450.20">
    <property type="entry name" value="PAS domain"/>
    <property type="match status" value="1"/>
</dbReference>
<dbReference type="RefSeq" id="WP_149278858.1">
    <property type="nucleotide sequence ID" value="NZ_CP043506.1"/>
</dbReference>
<evidence type="ECO:0000259" key="1">
    <source>
        <dbReference type="PROSITE" id="PS50883"/>
    </source>
</evidence>
<organism evidence="3 4">
    <name type="scientific">Acetobacter vaccinii</name>
    <dbReference type="NCBI Taxonomy" id="2592655"/>
    <lineage>
        <taxon>Bacteria</taxon>
        <taxon>Pseudomonadati</taxon>
        <taxon>Pseudomonadota</taxon>
        <taxon>Alphaproteobacteria</taxon>
        <taxon>Acetobacterales</taxon>
        <taxon>Acetobacteraceae</taxon>
        <taxon>Acetobacter</taxon>
    </lineage>
</organism>
<dbReference type="SMART" id="SM00052">
    <property type="entry name" value="EAL"/>
    <property type="match status" value="1"/>
</dbReference>
<dbReference type="EMBL" id="CP043506">
    <property type="protein sequence ID" value="QEO17179.1"/>
    <property type="molecule type" value="Genomic_DNA"/>
</dbReference>
<accession>A0A5C1YPP5</accession>
<dbReference type="Pfam" id="PF13188">
    <property type="entry name" value="PAS_8"/>
    <property type="match status" value="1"/>
</dbReference>
<proteinExistence type="predicted"/>
<dbReference type="Proteomes" id="UP000324536">
    <property type="component" value="Chromosome"/>
</dbReference>
<dbReference type="InterPro" id="IPR000014">
    <property type="entry name" value="PAS"/>
</dbReference>
<feature type="domain" description="EAL" evidence="1">
    <location>
        <begin position="329"/>
        <end position="580"/>
    </location>
</feature>
<dbReference type="SMART" id="SM00267">
    <property type="entry name" value="GGDEF"/>
    <property type="match status" value="1"/>
</dbReference>
<protein>
    <submittedName>
        <fullName evidence="3">EAL domain-containing protein</fullName>
    </submittedName>
</protein>
<dbReference type="OrthoDB" id="9793210at2"/>
<keyword evidence="4" id="KW-1185">Reference proteome</keyword>
<evidence type="ECO:0000259" key="2">
    <source>
        <dbReference type="PROSITE" id="PS50887"/>
    </source>
</evidence>